<evidence type="ECO:0000313" key="1">
    <source>
        <dbReference type="EMBL" id="MBW0506724.1"/>
    </source>
</evidence>
<dbReference type="Proteomes" id="UP000765509">
    <property type="component" value="Unassembled WGS sequence"/>
</dbReference>
<protein>
    <submittedName>
        <fullName evidence="1">Uncharacterized protein</fullName>
    </submittedName>
</protein>
<organism evidence="1 2">
    <name type="scientific">Austropuccinia psidii MF-1</name>
    <dbReference type="NCBI Taxonomy" id="1389203"/>
    <lineage>
        <taxon>Eukaryota</taxon>
        <taxon>Fungi</taxon>
        <taxon>Dikarya</taxon>
        <taxon>Basidiomycota</taxon>
        <taxon>Pucciniomycotina</taxon>
        <taxon>Pucciniomycetes</taxon>
        <taxon>Pucciniales</taxon>
        <taxon>Sphaerophragmiaceae</taxon>
        <taxon>Austropuccinia</taxon>
    </lineage>
</organism>
<keyword evidence="2" id="KW-1185">Reference proteome</keyword>
<comment type="caution">
    <text evidence="1">The sequence shown here is derived from an EMBL/GenBank/DDBJ whole genome shotgun (WGS) entry which is preliminary data.</text>
</comment>
<proteinExistence type="predicted"/>
<dbReference type="OrthoDB" id="2732387at2759"/>
<accession>A0A9Q3HL85</accession>
<evidence type="ECO:0000313" key="2">
    <source>
        <dbReference type="Proteomes" id="UP000765509"/>
    </source>
</evidence>
<dbReference type="EMBL" id="AVOT02019254">
    <property type="protein sequence ID" value="MBW0506724.1"/>
    <property type="molecule type" value="Genomic_DNA"/>
</dbReference>
<reference evidence="1" key="1">
    <citation type="submission" date="2021-03" db="EMBL/GenBank/DDBJ databases">
        <title>Draft genome sequence of rust myrtle Austropuccinia psidii MF-1, a brazilian biotype.</title>
        <authorList>
            <person name="Quecine M.C."/>
            <person name="Pachon D.M.R."/>
            <person name="Bonatelli M.L."/>
            <person name="Correr F.H."/>
            <person name="Franceschini L.M."/>
            <person name="Leite T.F."/>
            <person name="Margarido G.R.A."/>
            <person name="Almeida C.A."/>
            <person name="Ferrarezi J.A."/>
            <person name="Labate C.A."/>
        </authorList>
    </citation>
    <scope>NUCLEOTIDE SEQUENCE</scope>
    <source>
        <strain evidence="1">MF-1</strain>
    </source>
</reference>
<sequence length="115" mass="13659">MKRKAAEKLKKSREESMKYWDRQMAHQLRSPLKPGYLVLVYNKVIETNWGLLFKHQLNGPYRVIIQINNGPYEPEELDGTKFPTRFSASQVKRFYPRGSFMDTNEDTEEEQSEED</sequence>
<name>A0A9Q3HL85_9BASI</name>
<dbReference type="AlphaFoldDB" id="A0A9Q3HL85"/>
<gene>
    <name evidence="1" type="ORF">O181_046439</name>
</gene>